<dbReference type="Pfam" id="PF00320">
    <property type="entry name" value="GATA"/>
    <property type="match status" value="1"/>
</dbReference>
<dbReference type="GO" id="GO:0045165">
    <property type="term" value="P:cell fate commitment"/>
    <property type="evidence" value="ECO:0007669"/>
    <property type="project" value="TreeGrafter"/>
</dbReference>
<dbReference type="Pfam" id="PF21530">
    <property type="entry name" value="Pif1_2B_dom"/>
    <property type="match status" value="1"/>
</dbReference>
<evidence type="ECO:0000256" key="2">
    <source>
        <dbReference type="ARBA" id="ARBA00022723"/>
    </source>
</evidence>
<dbReference type="Proteomes" id="UP000886998">
    <property type="component" value="Unassembled WGS sequence"/>
</dbReference>
<dbReference type="SUPFAM" id="SSF57716">
    <property type="entry name" value="Glucocorticoid receptor-like (DNA-binding domain)"/>
    <property type="match status" value="1"/>
</dbReference>
<dbReference type="InterPro" id="IPR049163">
    <property type="entry name" value="Pif1-like_2B_dom"/>
</dbReference>
<dbReference type="GO" id="GO:0000122">
    <property type="term" value="P:negative regulation of transcription by RNA polymerase II"/>
    <property type="evidence" value="ECO:0007669"/>
    <property type="project" value="TreeGrafter"/>
</dbReference>
<dbReference type="AlphaFoldDB" id="A0A8X7CN65"/>
<evidence type="ECO:0000256" key="1">
    <source>
        <dbReference type="ARBA" id="ARBA00004123"/>
    </source>
</evidence>
<dbReference type="InterPro" id="IPR000679">
    <property type="entry name" value="Znf_GATA"/>
</dbReference>
<accession>A0A8X7CN65</accession>
<sequence>MVKFLKILQQASSLCHENWLSHRAILASRNDVFEKLNATIQKQLPGQEYAYKSIDCILNDNKTVQYPNEFLNSIQTPDLQTHNLILKVGAPVILIRNIDAPRLCNCTRLIVKKLMQHVIQATVFSGCAKEPASRRMRLSCSNCGTITTTLWRRNNHGEPVFVMFCSLYYKLHNMNRPLAMRKAGIQTRKRKPKNSNNKASHLVNQTKLQLLECFGTLSVYITLQFPLCTINVVNQEYLGNTKGIFSSMDKLQNSSLYPNLMSPFSSK</sequence>
<organism evidence="10 11">
    <name type="scientific">Trichonephila inaurata madagascariensis</name>
    <dbReference type="NCBI Taxonomy" id="2747483"/>
    <lineage>
        <taxon>Eukaryota</taxon>
        <taxon>Metazoa</taxon>
        <taxon>Ecdysozoa</taxon>
        <taxon>Arthropoda</taxon>
        <taxon>Chelicerata</taxon>
        <taxon>Arachnida</taxon>
        <taxon>Araneae</taxon>
        <taxon>Araneomorphae</taxon>
        <taxon>Entelegynae</taxon>
        <taxon>Araneoidea</taxon>
        <taxon>Nephilidae</taxon>
        <taxon>Trichonephila</taxon>
        <taxon>Trichonephila inaurata</taxon>
    </lineage>
</organism>
<comment type="caution">
    <text evidence="10">The sequence shown here is derived from an EMBL/GenBank/DDBJ whole genome shotgun (WGS) entry which is preliminary data.</text>
</comment>
<dbReference type="GO" id="GO:0000981">
    <property type="term" value="F:DNA-binding transcription factor activity, RNA polymerase II-specific"/>
    <property type="evidence" value="ECO:0007669"/>
    <property type="project" value="TreeGrafter"/>
</dbReference>
<evidence type="ECO:0000256" key="5">
    <source>
        <dbReference type="ARBA" id="ARBA00023015"/>
    </source>
</evidence>
<evidence type="ECO:0000259" key="9">
    <source>
        <dbReference type="PROSITE" id="PS50114"/>
    </source>
</evidence>
<keyword evidence="7" id="KW-0539">Nucleus</keyword>
<evidence type="ECO:0000256" key="7">
    <source>
        <dbReference type="ARBA" id="ARBA00023242"/>
    </source>
</evidence>
<keyword evidence="4" id="KW-0862">Zinc</keyword>
<dbReference type="Gene3D" id="3.30.50.10">
    <property type="entry name" value="Erythroid Transcription Factor GATA-1, subunit A"/>
    <property type="match status" value="1"/>
</dbReference>
<dbReference type="InterPro" id="IPR013088">
    <property type="entry name" value="Znf_NHR/GATA"/>
</dbReference>
<dbReference type="CDD" id="cd00202">
    <property type="entry name" value="ZnF_GATA"/>
    <property type="match status" value="1"/>
</dbReference>
<proteinExistence type="predicted"/>
<dbReference type="GO" id="GO:0045944">
    <property type="term" value="P:positive regulation of transcription by RNA polymerase II"/>
    <property type="evidence" value="ECO:0007669"/>
    <property type="project" value="TreeGrafter"/>
</dbReference>
<reference evidence="10" key="1">
    <citation type="submission" date="2020-08" db="EMBL/GenBank/DDBJ databases">
        <title>Multicomponent nature underlies the extraordinary mechanical properties of spider dragline silk.</title>
        <authorList>
            <person name="Kono N."/>
            <person name="Nakamura H."/>
            <person name="Mori M."/>
            <person name="Yoshida Y."/>
            <person name="Ohtoshi R."/>
            <person name="Malay A.D."/>
            <person name="Moran D.A.P."/>
            <person name="Tomita M."/>
            <person name="Numata K."/>
            <person name="Arakawa K."/>
        </authorList>
    </citation>
    <scope>NUCLEOTIDE SEQUENCE</scope>
</reference>
<dbReference type="PANTHER" id="PTHR10071:SF337">
    <property type="entry name" value="GATA-BINDING FACTOR A"/>
    <property type="match status" value="1"/>
</dbReference>
<name>A0A8X7CN65_9ARAC</name>
<dbReference type="PROSITE" id="PS50114">
    <property type="entry name" value="GATA_ZN_FINGER_2"/>
    <property type="match status" value="1"/>
</dbReference>
<evidence type="ECO:0000256" key="3">
    <source>
        <dbReference type="ARBA" id="ARBA00022771"/>
    </source>
</evidence>
<dbReference type="EMBL" id="BMAV01020810">
    <property type="protein sequence ID" value="GFY74538.1"/>
    <property type="molecule type" value="Genomic_DNA"/>
</dbReference>
<evidence type="ECO:0000256" key="6">
    <source>
        <dbReference type="ARBA" id="ARBA00023163"/>
    </source>
</evidence>
<gene>
    <name evidence="10" type="primary">GATA6</name>
    <name evidence="10" type="ORF">TNIN_99181</name>
</gene>
<dbReference type="InterPro" id="IPR027417">
    <property type="entry name" value="P-loop_NTPase"/>
</dbReference>
<dbReference type="GO" id="GO:0008270">
    <property type="term" value="F:zinc ion binding"/>
    <property type="evidence" value="ECO:0007669"/>
    <property type="project" value="UniProtKB-KW"/>
</dbReference>
<dbReference type="GO" id="GO:0000978">
    <property type="term" value="F:RNA polymerase II cis-regulatory region sequence-specific DNA binding"/>
    <property type="evidence" value="ECO:0007669"/>
    <property type="project" value="TreeGrafter"/>
</dbReference>
<keyword evidence="6" id="KW-0804">Transcription</keyword>
<keyword evidence="5" id="KW-0805">Transcription regulation</keyword>
<dbReference type="SMART" id="SM00401">
    <property type="entry name" value="ZnF_GATA"/>
    <property type="match status" value="1"/>
</dbReference>
<evidence type="ECO:0000313" key="11">
    <source>
        <dbReference type="Proteomes" id="UP000886998"/>
    </source>
</evidence>
<dbReference type="GO" id="GO:0005634">
    <property type="term" value="C:nucleus"/>
    <property type="evidence" value="ECO:0007669"/>
    <property type="project" value="UniProtKB-SubCell"/>
</dbReference>
<protein>
    <submittedName>
        <fullName evidence="10">Transcription factor GATA-6</fullName>
    </submittedName>
</protein>
<keyword evidence="2" id="KW-0479">Metal-binding</keyword>
<evidence type="ECO:0000313" key="10">
    <source>
        <dbReference type="EMBL" id="GFY74538.1"/>
    </source>
</evidence>
<evidence type="ECO:0000256" key="8">
    <source>
        <dbReference type="PROSITE-ProRule" id="PRU00094"/>
    </source>
</evidence>
<evidence type="ECO:0000256" key="4">
    <source>
        <dbReference type="ARBA" id="ARBA00022833"/>
    </source>
</evidence>
<dbReference type="InterPro" id="IPR039355">
    <property type="entry name" value="Transcription_factor_GATA"/>
</dbReference>
<dbReference type="PANTHER" id="PTHR10071">
    <property type="entry name" value="TRANSCRIPTION FACTOR GATA FAMILY MEMBER"/>
    <property type="match status" value="1"/>
</dbReference>
<dbReference type="SUPFAM" id="SSF52540">
    <property type="entry name" value="P-loop containing nucleoside triphosphate hydrolases"/>
    <property type="match status" value="1"/>
</dbReference>
<keyword evidence="3 8" id="KW-0863">Zinc-finger</keyword>
<dbReference type="OrthoDB" id="272985at2759"/>
<keyword evidence="11" id="KW-1185">Reference proteome</keyword>
<comment type="subcellular location">
    <subcellularLocation>
        <location evidence="1">Nucleus</location>
    </subcellularLocation>
</comment>
<feature type="domain" description="GATA-type" evidence="9">
    <location>
        <begin position="134"/>
        <end position="188"/>
    </location>
</feature>